<evidence type="ECO:0000313" key="2">
    <source>
        <dbReference type="Proteomes" id="UP000063699"/>
    </source>
</evidence>
<reference evidence="1 2" key="1">
    <citation type="submission" date="2015-07" db="EMBL/GenBank/DDBJ databases">
        <title>Genome sequencing of Kibdelosporangium phytohabitans.</title>
        <authorList>
            <person name="Qin S."/>
            <person name="Xing K."/>
        </authorList>
    </citation>
    <scope>NUCLEOTIDE SEQUENCE [LARGE SCALE GENOMIC DNA]</scope>
    <source>
        <strain evidence="1 2">KLBMP1111</strain>
    </source>
</reference>
<proteinExistence type="predicted"/>
<sequence>MTDSNPRSRIRHLVGVMRAGDDESLVLEMARLTADRADDGRESHVIVSELISALATMMLTASGTSEEDNVYGLELTGDDDSLLDIDETSPPVRAAVRALLAQLNTHTDEARFQVELALQDTGLKATIEVLAHVLLWTIGMIDWCDEHDVPRPRWLGDLASAHRGGSDGRD</sequence>
<dbReference type="AlphaFoldDB" id="A0A0N9I039"/>
<dbReference type="RefSeq" id="WP_054290932.1">
    <property type="nucleotide sequence ID" value="NZ_CP012752.1"/>
</dbReference>
<gene>
    <name evidence="1" type="ORF">AOZ06_20790</name>
</gene>
<protein>
    <submittedName>
        <fullName evidence="1">Uncharacterized protein</fullName>
    </submittedName>
</protein>
<dbReference type="EMBL" id="CP012752">
    <property type="protein sequence ID" value="ALG09028.1"/>
    <property type="molecule type" value="Genomic_DNA"/>
</dbReference>
<evidence type="ECO:0000313" key="1">
    <source>
        <dbReference type="EMBL" id="ALG09028.1"/>
    </source>
</evidence>
<name>A0A0N9I039_9PSEU</name>
<dbReference type="Proteomes" id="UP000063699">
    <property type="component" value="Chromosome"/>
</dbReference>
<keyword evidence="2" id="KW-1185">Reference proteome</keyword>
<accession>A0A0N9I039</accession>
<dbReference type="OrthoDB" id="3678734at2"/>
<dbReference type="STRING" id="860235.AOZ06_20790"/>
<dbReference type="KEGG" id="kphy:AOZ06_20790"/>
<organism evidence="1 2">
    <name type="scientific">Kibdelosporangium phytohabitans</name>
    <dbReference type="NCBI Taxonomy" id="860235"/>
    <lineage>
        <taxon>Bacteria</taxon>
        <taxon>Bacillati</taxon>
        <taxon>Actinomycetota</taxon>
        <taxon>Actinomycetes</taxon>
        <taxon>Pseudonocardiales</taxon>
        <taxon>Pseudonocardiaceae</taxon>
        <taxon>Kibdelosporangium</taxon>
    </lineage>
</organism>